<dbReference type="InterPro" id="IPR001128">
    <property type="entry name" value="Cyt_P450"/>
</dbReference>
<accession>A0A6J6I2Q4</accession>
<evidence type="ECO:0000256" key="1">
    <source>
        <dbReference type="ARBA" id="ARBA00010617"/>
    </source>
</evidence>
<keyword evidence="4" id="KW-0560">Oxidoreductase</keyword>
<dbReference type="GO" id="GO:0016705">
    <property type="term" value="F:oxidoreductase activity, acting on paired donors, with incorporation or reduction of molecular oxygen"/>
    <property type="evidence" value="ECO:0007669"/>
    <property type="project" value="InterPro"/>
</dbReference>
<dbReference type="InterPro" id="IPR017972">
    <property type="entry name" value="Cyt_P450_CS"/>
</dbReference>
<evidence type="ECO:0000256" key="3">
    <source>
        <dbReference type="ARBA" id="ARBA00022723"/>
    </source>
</evidence>
<protein>
    <submittedName>
        <fullName evidence="7">Unannotated protein</fullName>
    </submittedName>
</protein>
<dbReference type="GO" id="GO:0004497">
    <property type="term" value="F:monooxygenase activity"/>
    <property type="evidence" value="ECO:0007669"/>
    <property type="project" value="UniProtKB-KW"/>
</dbReference>
<organism evidence="7">
    <name type="scientific">freshwater metagenome</name>
    <dbReference type="NCBI Taxonomy" id="449393"/>
    <lineage>
        <taxon>unclassified sequences</taxon>
        <taxon>metagenomes</taxon>
        <taxon>ecological metagenomes</taxon>
    </lineage>
</organism>
<dbReference type="PROSITE" id="PS00086">
    <property type="entry name" value="CYTOCHROME_P450"/>
    <property type="match status" value="1"/>
</dbReference>
<dbReference type="InterPro" id="IPR036396">
    <property type="entry name" value="Cyt_P450_sf"/>
</dbReference>
<dbReference type="PANTHER" id="PTHR46696:SF6">
    <property type="entry name" value="P450, PUTATIVE (EUROFUNG)-RELATED"/>
    <property type="match status" value="1"/>
</dbReference>
<dbReference type="SUPFAM" id="SSF48264">
    <property type="entry name" value="Cytochrome P450"/>
    <property type="match status" value="1"/>
</dbReference>
<dbReference type="PANTHER" id="PTHR46696">
    <property type="entry name" value="P450, PUTATIVE (EUROFUNG)-RELATED"/>
    <property type="match status" value="1"/>
</dbReference>
<keyword evidence="6" id="KW-0503">Monooxygenase</keyword>
<reference evidence="7" key="1">
    <citation type="submission" date="2020-05" db="EMBL/GenBank/DDBJ databases">
        <authorList>
            <person name="Chiriac C."/>
            <person name="Salcher M."/>
            <person name="Ghai R."/>
            <person name="Kavagutti S V."/>
        </authorList>
    </citation>
    <scope>NUCLEOTIDE SEQUENCE</scope>
</reference>
<evidence type="ECO:0000256" key="6">
    <source>
        <dbReference type="ARBA" id="ARBA00023033"/>
    </source>
</evidence>
<keyword evidence="5" id="KW-0408">Iron</keyword>
<evidence type="ECO:0000256" key="5">
    <source>
        <dbReference type="ARBA" id="ARBA00023004"/>
    </source>
</evidence>
<dbReference type="InterPro" id="IPR002397">
    <property type="entry name" value="Cyt_P450_B"/>
</dbReference>
<dbReference type="Gene3D" id="1.10.630.10">
    <property type="entry name" value="Cytochrome P450"/>
    <property type="match status" value="1"/>
</dbReference>
<evidence type="ECO:0000256" key="4">
    <source>
        <dbReference type="ARBA" id="ARBA00023002"/>
    </source>
</evidence>
<dbReference type="AlphaFoldDB" id="A0A6J6I2Q4"/>
<name>A0A6J6I2Q4_9ZZZZ</name>
<dbReference type="PRINTS" id="PR00359">
    <property type="entry name" value="BP450"/>
</dbReference>
<gene>
    <name evidence="7" type="ORF">UFOPK1874_00664</name>
</gene>
<sequence length="414" mass="46456">MTDTIYGPVTDWATDFDHGAPEYNNNIHQIWDDLKAAGCPIAHTERYGGVWLPLTHDLVKEIAYDPSRFSSLTPVVQQLKPSEALKEDPEALGAPIGPVPPISSDPPFHADARRILLPAFSPKVIDPWRAEVEEICNKLIDDMGDADVIDAAVQYTQHIPVLVVAQMVGLPLSDADRFRGWVDMVLGGIGAERSEERLAQFMAMDEYLTKHIEDHIENPRDDLTSYLLNAEIFGEKLSPRHVFGTILLLIIAGIDTTWSGIGSSLWHLASNPIDRRRLVENPGKIPMAVEEFLRAYAPVTMARMVTDDMEFHGVQMKKEDRVLLPFPAANRDEKQFADPAVVDIEREENRHAAFGLGIHRCIGSNLARLEMNVAIEVFLKRFPDFELETTEQVTWSTGQVRGPRNLPFRIKARA</sequence>
<dbReference type="GO" id="GO:0020037">
    <property type="term" value="F:heme binding"/>
    <property type="evidence" value="ECO:0007669"/>
    <property type="project" value="InterPro"/>
</dbReference>
<dbReference type="GO" id="GO:0005506">
    <property type="term" value="F:iron ion binding"/>
    <property type="evidence" value="ECO:0007669"/>
    <property type="project" value="InterPro"/>
</dbReference>
<dbReference type="PRINTS" id="PR00385">
    <property type="entry name" value="P450"/>
</dbReference>
<dbReference type="EMBL" id="CAEZUX010000061">
    <property type="protein sequence ID" value="CAB4615018.1"/>
    <property type="molecule type" value="Genomic_DNA"/>
</dbReference>
<proteinExistence type="inferred from homology"/>
<evidence type="ECO:0000256" key="2">
    <source>
        <dbReference type="ARBA" id="ARBA00022617"/>
    </source>
</evidence>
<keyword evidence="3" id="KW-0479">Metal-binding</keyword>
<evidence type="ECO:0000313" key="7">
    <source>
        <dbReference type="EMBL" id="CAB4615018.1"/>
    </source>
</evidence>
<keyword evidence="2" id="KW-0349">Heme</keyword>
<dbReference type="FunFam" id="1.10.630.10:FF:000018">
    <property type="entry name" value="Cytochrome P450 monooxygenase"/>
    <property type="match status" value="1"/>
</dbReference>
<comment type="similarity">
    <text evidence="1">Belongs to the cytochrome P450 family.</text>
</comment>
<dbReference type="Pfam" id="PF00067">
    <property type="entry name" value="p450"/>
    <property type="match status" value="2"/>
</dbReference>